<dbReference type="eggNOG" id="arCOG08163">
    <property type="taxonomic scope" value="Archaea"/>
</dbReference>
<evidence type="ECO:0000259" key="1">
    <source>
        <dbReference type="SMART" id="SM00731"/>
    </source>
</evidence>
<protein>
    <recommendedName>
        <fullName evidence="1">SprT-like domain-containing protein</fullName>
    </recommendedName>
</protein>
<dbReference type="KEGG" id="rci:RCIX175"/>
<dbReference type="InterPro" id="IPR006640">
    <property type="entry name" value="SprT-like_domain"/>
</dbReference>
<keyword evidence="3" id="KW-1185">Reference proteome</keyword>
<dbReference type="SMART" id="SM00731">
    <property type="entry name" value="SprT"/>
    <property type="match status" value="1"/>
</dbReference>
<dbReference type="GeneID" id="5143889"/>
<reference evidence="2 3" key="1">
    <citation type="journal article" date="2006" name="Science">
        <title>Genome of rice cluster I archaea -- the key methane producers in the rice rhizosphere.</title>
        <authorList>
            <person name="Erkel C."/>
            <person name="Kube M."/>
            <person name="Reinhardt R."/>
            <person name="Liesack W."/>
        </authorList>
    </citation>
    <scope>NUCLEOTIDE SEQUENCE [LARGE SCALE GENOMIC DNA]</scope>
    <source>
        <strain evidence="3">DSM 22066 / NBRC 105507 / MRE50</strain>
    </source>
</reference>
<dbReference type="EMBL" id="AM114193">
    <property type="protein sequence ID" value="CAJ35663.1"/>
    <property type="molecule type" value="Genomic_DNA"/>
</dbReference>
<dbReference type="RefSeq" id="WP_012036835.1">
    <property type="nucleotide sequence ID" value="NC_009464.1"/>
</dbReference>
<dbReference type="GO" id="GO:0006950">
    <property type="term" value="P:response to stress"/>
    <property type="evidence" value="ECO:0007669"/>
    <property type="project" value="UniProtKB-ARBA"/>
</dbReference>
<dbReference type="STRING" id="351160.RCIX175"/>
<evidence type="ECO:0000313" key="2">
    <source>
        <dbReference type="EMBL" id="CAJ35663.1"/>
    </source>
</evidence>
<name>Q0W7I0_METAR</name>
<dbReference type="Proteomes" id="UP000000663">
    <property type="component" value="Chromosome"/>
</dbReference>
<gene>
    <name evidence="2" type="ORF">RCIX175</name>
</gene>
<dbReference type="OrthoDB" id="144551at2157"/>
<evidence type="ECO:0000313" key="3">
    <source>
        <dbReference type="Proteomes" id="UP000000663"/>
    </source>
</evidence>
<sequence>MEYDRALRMEIMNGYLSDTRERFENINKVYFDNRIPDIMLRISDRLLSRIGYAHSNPLGIVLSYRYMDKYGWEVMDEVLKHEVAHIYAFHFYGERGHRGHNFRSACEMMNVSPTARTNELFVERDKWHYRCRACGQTYSTYRPFSTVQFCDCGEKSDERMLIKITKDQMTIPLQEFRAHIRPKITVYKCTQCGREVRRYKRWSEKHSCAICHPGEYDESCLMQLVK</sequence>
<proteinExistence type="predicted"/>
<feature type="domain" description="SprT-like" evidence="1">
    <location>
        <begin position="17"/>
        <end position="164"/>
    </location>
</feature>
<dbReference type="AlphaFoldDB" id="Q0W7I0"/>
<organism evidence="2 3">
    <name type="scientific">Methanocella arvoryzae (strain DSM 22066 / NBRC 105507 / MRE50)</name>
    <dbReference type="NCBI Taxonomy" id="351160"/>
    <lineage>
        <taxon>Archaea</taxon>
        <taxon>Methanobacteriati</taxon>
        <taxon>Methanobacteriota</taxon>
        <taxon>Stenosarchaea group</taxon>
        <taxon>Methanomicrobia</taxon>
        <taxon>Methanocellales</taxon>
        <taxon>Methanocellaceae</taxon>
        <taxon>Methanocella</taxon>
    </lineage>
</organism>
<dbReference type="Pfam" id="PF10263">
    <property type="entry name" value="SprT-like"/>
    <property type="match status" value="1"/>
</dbReference>
<accession>Q0W7I0</accession>